<dbReference type="GO" id="GO:0005684">
    <property type="term" value="C:U2-type spliceosomal complex"/>
    <property type="evidence" value="ECO:0007669"/>
    <property type="project" value="TreeGrafter"/>
</dbReference>
<comment type="similarity">
    <text evidence="1">Belongs to the CWC16 family.</text>
</comment>
<evidence type="ECO:0000256" key="2">
    <source>
        <dbReference type="SAM" id="MobiDB-lite"/>
    </source>
</evidence>
<dbReference type="InterPro" id="IPR007590">
    <property type="entry name" value="Saf4/Yju2"/>
</dbReference>
<dbReference type="AlphaFoldDB" id="A0A0A0YQY0"/>
<dbReference type="PANTHER" id="PTHR12111:SF2">
    <property type="entry name" value="SPLICING FACTOR YJU2B-RELATED"/>
    <property type="match status" value="1"/>
</dbReference>
<evidence type="ECO:0000256" key="1">
    <source>
        <dbReference type="ARBA" id="ARBA00005595"/>
    </source>
</evidence>
<evidence type="ECO:0000313" key="3">
    <source>
        <dbReference type="EMBL" id="AIX10958.1"/>
    </source>
</evidence>
<dbReference type="EMBL" id="KM371250">
    <property type="protein sequence ID" value="AIX10958.1"/>
    <property type="molecule type" value="mRNA"/>
</dbReference>
<proteinExistence type="evidence at transcript level"/>
<dbReference type="GO" id="GO:0071014">
    <property type="term" value="C:post-mRNA release spliceosomal complex"/>
    <property type="evidence" value="ECO:0007669"/>
    <property type="project" value="TreeGrafter"/>
</dbReference>
<reference evidence="3" key="1">
    <citation type="submission" date="2014-08" db="EMBL/GenBank/DDBJ databases">
        <authorList>
            <person name="Gao L."/>
            <person name="Li H.M."/>
            <person name="Zhu B.Y."/>
        </authorList>
    </citation>
    <scope>NUCLEOTIDE SEQUENCE</scope>
</reference>
<accession>A0A0A0YQY0</accession>
<feature type="region of interest" description="Disordered" evidence="2">
    <location>
        <begin position="355"/>
        <end position="385"/>
    </location>
</feature>
<feature type="compositionally biased region" description="Low complexity" evidence="2">
    <location>
        <begin position="260"/>
        <end position="277"/>
    </location>
</feature>
<dbReference type="GO" id="GO:0000398">
    <property type="term" value="P:mRNA splicing, via spliceosome"/>
    <property type="evidence" value="ECO:0007669"/>
    <property type="project" value="InterPro"/>
</dbReference>
<feature type="region of interest" description="Disordered" evidence="2">
    <location>
        <begin position="260"/>
        <end position="287"/>
    </location>
</feature>
<dbReference type="Pfam" id="PF04502">
    <property type="entry name" value="Saf4_Yju2"/>
    <property type="match status" value="1"/>
</dbReference>
<sequence>MQGFNMGRYVPPDQEGLTTGNKLAGKHPLGARARHLRTTGALIVRFEMPFAVWCTNCKPHDTLIGQGVRFNAEKKKVGNYYSTPIYSFRMKHTACGGWIEIRTDPKNTAYVVTEGGRKRDTGDDRIPGEGEIRIRLPGVGAGEEGKEDPFARLEGKIEDKKQAETATSCILELKRHQDRYWEDPYEKSRMLRRAFRVERKSLERADANREALKDKMSLGIDLVDETEEDRLRAGMVDFGGASGGTSDAAKTVRLRPMFESMTSSSSSLTKRTATAASGKLEKRNKRPKTANLIAERKAALRNELTGNTRAVVDPFLNNNDGSEWQPGIRRRKLNSSLHQNNPVSVSETRVVDDKGVTDAKHQPALPAADGPAMPIALVNYDSDSD</sequence>
<dbReference type="PANTHER" id="PTHR12111">
    <property type="entry name" value="SPLICING FACTOR YJU2"/>
    <property type="match status" value="1"/>
</dbReference>
<organism evidence="3">
    <name type="scientific">Monascus purpureus</name>
    <name type="common">Red mold</name>
    <name type="synonym">Monascus anka</name>
    <dbReference type="NCBI Taxonomy" id="5098"/>
    <lineage>
        <taxon>Eukaryota</taxon>
        <taxon>Fungi</taxon>
        <taxon>Dikarya</taxon>
        <taxon>Ascomycota</taxon>
        <taxon>Pezizomycotina</taxon>
        <taxon>Eurotiomycetes</taxon>
        <taxon>Eurotiomycetidae</taxon>
        <taxon>Eurotiales</taxon>
        <taxon>Aspergillaceae</taxon>
        <taxon>Monascus</taxon>
    </lineage>
</organism>
<protein>
    <submittedName>
        <fullName evidence="3">DUF455 domain protein</fullName>
    </submittedName>
</protein>
<name>A0A0A0YQY0_MONPU</name>